<evidence type="ECO:0000313" key="2">
    <source>
        <dbReference type="EMBL" id="ERI77940.1"/>
    </source>
</evidence>
<evidence type="ECO:0000313" key="3">
    <source>
        <dbReference type="Proteomes" id="UP000016491"/>
    </source>
</evidence>
<comment type="caution">
    <text evidence="2">The sequence shown here is derived from an EMBL/GenBank/DDBJ whole genome shotgun (WGS) entry which is preliminary data.</text>
</comment>
<accession>A0ABC9TZB7</accession>
<feature type="region of interest" description="Disordered" evidence="1">
    <location>
        <begin position="1"/>
        <end position="22"/>
    </location>
</feature>
<protein>
    <submittedName>
        <fullName evidence="2">Uncharacterized protein</fullName>
    </submittedName>
</protein>
<reference evidence="2 3" key="1">
    <citation type="submission" date="2013-07" db="EMBL/GenBank/DDBJ databases">
        <authorList>
            <person name="Weinstock G."/>
            <person name="Sodergren E."/>
            <person name="Wylie T."/>
            <person name="Fulton L."/>
            <person name="Fulton R."/>
            <person name="Fronick C."/>
            <person name="O'Laughlin M."/>
            <person name="Godfrey J."/>
            <person name="Miner T."/>
            <person name="Herter B."/>
            <person name="Appelbaum E."/>
            <person name="Cordes M."/>
            <person name="Lek S."/>
            <person name="Wollam A."/>
            <person name="Pepin K.H."/>
            <person name="Palsikar V.B."/>
            <person name="Mitreva M."/>
            <person name="Wilson R.K."/>
        </authorList>
    </citation>
    <scope>NUCLEOTIDE SEQUENCE [LARGE SCALE GENOMIC DNA]</scope>
    <source>
        <strain evidence="2 3">ATCC 14940</strain>
    </source>
</reference>
<sequence length="40" mass="4337">MTDRPTDTAGPYKKAFSPLPRPDASFSLMTVTCAQSAGYR</sequence>
<gene>
    <name evidence="2" type="ORF">CLOSYM_01784</name>
</gene>
<dbReference type="AlphaFoldDB" id="A0ABC9TZB7"/>
<evidence type="ECO:0000256" key="1">
    <source>
        <dbReference type="SAM" id="MobiDB-lite"/>
    </source>
</evidence>
<name>A0ABC9TZB7_CLOSY</name>
<organism evidence="2 3">
    <name type="scientific">[Clostridium] symbiosum ATCC 14940</name>
    <dbReference type="NCBI Taxonomy" id="411472"/>
    <lineage>
        <taxon>Bacteria</taxon>
        <taxon>Bacillati</taxon>
        <taxon>Bacillota</taxon>
        <taxon>Clostridia</taxon>
        <taxon>Lachnospirales</taxon>
        <taxon>Lachnospiraceae</taxon>
        <taxon>Otoolea</taxon>
    </lineage>
</organism>
<dbReference type="Proteomes" id="UP000016491">
    <property type="component" value="Unassembled WGS sequence"/>
</dbReference>
<proteinExistence type="predicted"/>
<dbReference type="EMBL" id="AWSU01000138">
    <property type="protein sequence ID" value="ERI77940.1"/>
    <property type="molecule type" value="Genomic_DNA"/>
</dbReference>